<dbReference type="PANTHER" id="PTHR30523">
    <property type="entry name" value="PHOSPHOENOLPYRUVATE CARBOXYLASE"/>
    <property type="match status" value="1"/>
</dbReference>
<dbReference type="GO" id="GO:0006099">
    <property type="term" value="P:tricarboxylic acid cycle"/>
    <property type="evidence" value="ECO:0007669"/>
    <property type="project" value="InterPro"/>
</dbReference>
<dbReference type="InterPro" id="IPR021135">
    <property type="entry name" value="PEP_COase"/>
</dbReference>
<reference evidence="3" key="1">
    <citation type="journal article" date="2020" name="mSystems">
        <title>Genome- and Community-Level Interaction Insights into Carbon Utilization and Element Cycling Functions of Hydrothermarchaeota in Hydrothermal Sediment.</title>
        <authorList>
            <person name="Zhou Z."/>
            <person name="Liu Y."/>
            <person name="Xu W."/>
            <person name="Pan J."/>
            <person name="Luo Z.H."/>
            <person name="Li M."/>
        </authorList>
    </citation>
    <scope>NUCLEOTIDE SEQUENCE</scope>
    <source>
        <strain evidence="3">SpSt-997</strain>
    </source>
</reference>
<accession>A0A8J4HCJ2</accession>
<sequence length="935" mass="100947">MVDPSADPATPEAELFALLEHIRARAREEPFGNPVLALALAISRRIDQGRLDAASLAALVARLRDAAFADRAARLAAYVGGTAREASEAVLENLARRLIRPDPADSPVPFNMFRAAIERAGFAAVFTAHPTFALAPAVAQALAAMACGATPPPFASHRPPETQTLAGEFAQAMAAISHGRDALDRFNAALLGAARETWPDRWADLAPAPIVLASWVGFDTDGRTDIQWWDMLRLRLALKEMQLARLGNQLACGTAPPLAARPLLQRIEQARATVANQVALVPSTPDPAALSRFAHALVTQREAALVSPAPLLADFASAIAAAPPEARINLAVARAGLASHGLGLAHMHVRLNAAQLHNLMRLRLGLTDPPDDLSRRRALLAAINAALDTVQPVPVDFGALLVERASAARLMMTVAEIVKHIDAATPIRFLIAETETGYTLLAALWLARLHGVARHVEICPLFETAWALERGARVIEEALRSPHWRAYLTAMGRLCLQFGYSDSGRFVGQLAASYLIERLRLKIGEILARHGLGEIEIVLFDTHGESIGRGAHPGSLAARLDYLSPPESRRALRAAGFRLRQETSFQGGDGYLLFASPELALASVARIAEHVFTPPGEAGDPVYAEPDFAADFFATIRASMAELLEDRGYAALLGGFGPALIDRTGSRPLARALDGIGGPARISHPSTLRAIPNNAILQQLGWCANTLYGLGAALARHAETFEEMRQSSPRFRRALDLAAHALAHSDIDVLRATTAMFDSGAWLDRAAQSRFPQGRRAALLAVARGVERLGQTAVIHRLFRRLQADYLALAAVWPEAPRMAARGVMLHALRLALISRLWVLESAIPDFAPREGVTRQAIEARILQLDIPPTLAILHEIFPPPPHPAPDCAYAEPRGERAPRAYVREHTEIFAPMAELFDLIREIGVAITHEIGAFG</sequence>
<comment type="caution">
    <text evidence="3">The sequence shown here is derived from an EMBL/GenBank/DDBJ whole genome shotgun (WGS) entry which is preliminary data.</text>
</comment>
<dbReference type="GO" id="GO:0008964">
    <property type="term" value="F:phosphoenolpyruvate carboxylase activity"/>
    <property type="evidence" value="ECO:0007669"/>
    <property type="project" value="InterPro"/>
</dbReference>
<dbReference type="PANTHER" id="PTHR30523:SF6">
    <property type="entry name" value="PHOSPHOENOLPYRUVATE CARBOXYLASE"/>
    <property type="match status" value="1"/>
</dbReference>
<dbReference type="GO" id="GO:0015977">
    <property type="term" value="P:carbon fixation"/>
    <property type="evidence" value="ECO:0007669"/>
    <property type="project" value="InterPro"/>
</dbReference>
<evidence type="ECO:0000313" key="3">
    <source>
        <dbReference type="EMBL" id="HGC43381.1"/>
    </source>
</evidence>
<protein>
    <recommendedName>
        <fullName evidence="2">Phosphoenolpyruvate carboxylase</fullName>
    </recommendedName>
</protein>
<gene>
    <name evidence="3" type="ORF">ENY07_09225</name>
</gene>
<dbReference type="GO" id="GO:0005829">
    <property type="term" value="C:cytosol"/>
    <property type="evidence" value="ECO:0007669"/>
    <property type="project" value="TreeGrafter"/>
</dbReference>
<dbReference type="AlphaFoldDB" id="A0A8J4HCJ2"/>
<comment type="function">
    <text evidence="1">Forms oxaloacetate, a four-carbon dicarboxylic acid source for the tricarboxylic acid cycle.</text>
</comment>
<dbReference type="Pfam" id="PF00311">
    <property type="entry name" value="PEPcase"/>
    <property type="match status" value="1"/>
</dbReference>
<dbReference type="InterPro" id="IPR015813">
    <property type="entry name" value="Pyrv/PenolPyrv_kinase-like_dom"/>
</dbReference>
<name>A0A8J4HCJ2_9PROT</name>
<organism evidence="3">
    <name type="scientific">Acidicaldus sp</name>
    <dbReference type="NCBI Taxonomy" id="1872105"/>
    <lineage>
        <taxon>Bacteria</taxon>
        <taxon>Pseudomonadati</taxon>
        <taxon>Pseudomonadota</taxon>
        <taxon>Alphaproteobacteria</taxon>
        <taxon>Acetobacterales</taxon>
        <taxon>Acetobacteraceae</taxon>
        <taxon>Acidicaldus</taxon>
    </lineage>
</organism>
<evidence type="ECO:0000256" key="2">
    <source>
        <dbReference type="ARBA" id="ARBA00022419"/>
    </source>
</evidence>
<dbReference type="EMBL" id="DTQM01000179">
    <property type="protein sequence ID" value="HGC43381.1"/>
    <property type="molecule type" value="Genomic_DNA"/>
</dbReference>
<evidence type="ECO:0000256" key="1">
    <source>
        <dbReference type="ARBA" id="ARBA00003670"/>
    </source>
</evidence>
<proteinExistence type="predicted"/>
<dbReference type="SUPFAM" id="SSF51621">
    <property type="entry name" value="Phosphoenolpyruvate/pyruvate domain"/>
    <property type="match status" value="1"/>
</dbReference>